<protein>
    <submittedName>
        <fullName evidence="8">Putative RNA polymerase sigma factor</fullName>
    </submittedName>
</protein>
<dbReference type="InterPro" id="IPR013249">
    <property type="entry name" value="RNA_pol_sigma70_r4_t2"/>
</dbReference>
<dbReference type="InterPro" id="IPR036388">
    <property type="entry name" value="WH-like_DNA-bd_sf"/>
</dbReference>
<dbReference type="EMBL" id="HF548303">
    <property type="protein sequence ID" value="CCO21444.1"/>
    <property type="molecule type" value="Genomic_DNA"/>
</dbReference>
<evidence type="ECO:0000256" key="5">
    <source>
        <dbReference type="ARBA" id="ARBA00023163"/>
    </source>
</evidence>
<dbReference type="Pfam" id="PF04542">
    <property type="entry name" value="Sigma70_r2"/>
    <property type="match status" value="1"/>
</dbReference>
<dbReference type="Pfam" id="PF08281">
    <property type="entry name" value="Sigma70_r4_2"/>
    <property type="match status" value="1"/>
</dbReference>
<keyword evidence="5" id="KW-0804">Transcription</keyword>
<organism evidence="8">
    <name type="scientific">termite gut metagenome</name>
    <dbReference type="NCBI Taxonomy" id="433724"/>
    <lineage>
        <taxon>unclassified sequences</taxon>
        <taxon>metagenomes</taxon>
        <taxon>organismal metagenomes</taxon>
    </lineage>
</organism>
<reference evidence="8" key="1">
    <citation type="submission" date="2012-10" db="EMBL/GenBank/DDBJ databases">
        <authorList>
            <person name="Sandrine L."/>
        </authorList>
    </citation>
    <scope>NUCLEOTIDE SEQUENCE</scope>
</reference>
<dbReference type="PANTHER" id="PTHR43133:SF8">
    <property type="entry name" value="RNA POLYMERASE SIGMA FACTOR HI_1459-RELATED"/>
    <property type="match status" value="1"/>
</dbReference>
<evidence type="ECO:0000259" key="7">
    <source>
        <dbReference type="Pfam" id="PF08281"/>
    </source>
</evidence>
<dbReference type="GO" id="GO:0016987">
    <property type="term" value="F:sigma factor activity"/>
    <property type="evidence" value="ECO:0007669"/>
    <property type="project" value="UniProtKB-KW"/>
</dbReference>
<keyword evidence="4" id="KW-0238">DNA-binding</keyword>
<dbReference type="Gene3D" id="1.10.1740.10">
    <property type="match status" value="1"/>
</dbReference>
<dbReference type="InterPro" id="IPR013324">
    <property type="entry name" value="RNA_pol_sigma_r3/r4-like"/>
</dbReference>
<dbReference type="InterPro" id="IPR039425">
    <property type="entry name" value="RNA_pol_sigma-70-like"/>
</dbReference>
<evidence type="ECO:0000256" key="4">
    <source>
        <dbReference type="ARBA" id="ARBA00023125"/>
    </source>
</evidence>
<dbReference type="SUPFAM" id="SSF88946">
    <property type="entry name" value="Sigma2 domain of RNA polymerase sigma factors"/>
    <property type="match status" value="1"/>
</dbReference>
<dbReference type="PANTHER" id="PTHR43133">
    <property type="entry name" value="RNA POLYMERASE ECF-TYPE SIGMA FACTO"/>
    <property type="match status" value="1"/>
</dbReference>
<dbReference type="InterPro" id="IPR013325">
    <property type="entry name" value="RNA_pol_sigma_r2"/>
</dbReference>
<gene>
    <name evidence="8" type="ORF">BN138_632</name>
</gene>
<feature type="domain" description="RNA polymerase sigma-70 region 2" evidence="6">
    <location>
        <begin position="41"/>
        <end position="105"/>
    </location>
</feature>
<accession>S0DER0</accession>
<dbReference type="GO" id="GO:0003677">
    <property type="term" value="F:DNA binding"/>
    <property type="evidence" value="ECO:0007669"/>
    <property type="project" value="UniProtKB-KW"/>
</dbReference>
<dbReference type="AlphaFoldDB" id="S0DER0"/>
<evidence type="ECO:0000313" key="8">
    <source>
        <dbReference type="EMBL" id="CCO21444.1"/>
    </source>
</evidence>
<keyword evidence="3" id="KW-0731">Sigma factor</keyword>
<dbReference type="Gene3D" id="1.10.10.10">
    <property type="entry name" value="Winged helix-like DNA-binding domain superfamily/Winged helix DNA-binding domain"/>
    <property type="match status" value="1"/>
</dbReference>
<dbReference type="GO" id="GO:0006352">
    <property type="term" value="P:DNA-templated transcription initiation"/>
    <property type="evidence" value="ECO:0007669"/>
    <property type="project" value="InterPro"/>
</dbReference>
<dbReference type="InterPro" id="IPR007627">
    <property type="entry name" value="RNA_pol_sigma70_r2"/>
</dbReference>
<reference evidence="8" key="2">
    <citation type="journal article" date="2013" name="Biotechnol. Biofuels">
        <title>Mining for hemicellulases in the fungus-growing termite Pseudacanthotermes militaris using functional metagenomics.</title>
        <authorList>
            <person name="Bastien G."/>
            <person name="Arnal G."/>
            <person name="Bozonnet S."/>
            <person name="Laguerre S."/>
            <person name="Ferreira F."/>
            <person name="Faure R."/>
            <person name="Henrissat B."/>
            <person name="Lefevre F."/>
            <person name="Robe P."/>
            <person name="Bouchez O."/>
            <person name="Noirot C."/>
            <person name="Dumon C."/>
            <person name="O'Donohue M."/>
        </authorList>
    </citation>
    <scope>NUCLEOTIDE SEQUENCE</scope>
</reference>
<dbReference type="NCBIfam" id="TIGR02937">
    <property type="entry name" value="sigma70-ECF"/>
    <property type="match status" value="1"/>
</dbReference>
<evidence type="ECO:0000259" key="6">
    <source>
        <dbReference type="Pfam" id="PF04542"/>
    </source>
</evidence>
<evidence type="ECO:0000256" key="1">
    <source>
        <dbReference type="ARBA" id="ARBA00010641"/>
    </source>
</evidence>
<comment type="similarity">
    <text evidence="1">Belongs to the sigma-70 factor family. ECF subfamily.</text>
</comment>
<evidence type="ECO:0000256" key="2">
    <source>
        <dbReference type="ARBA" id="ARBA00023015"/>
    </source>
</evidence>
<dbReference type="CDD" id="cd06171">
    <property type="entry name" value="Sigma70_r4"/>
    <property type="match status" value="1"/>
</dbReference>
<dbReference type="InterPro" id="IPR014284">
    <property type="entry name" value="RNA_pol_sigma-70_dom"/>
</dbReference>
<sequence length="205" mass="23791">MNQTSTNNIPPALPPNGRADTSLLQRVKEGDQRAFEQVYYRWYKPVYGFMLKTTRSNEDAQDIAQEVFARIWKMREKIEPNGNIQALIFVIARRAAVDLYRRAGRMNAVFADERQTEDLPLSTELSPEEILEAHETQLLLQIAIDSMPARQREVFSLHYYENLSPAEIAQRLGMSYENVRKQIWNGKRQLRDVISLMIVFLMGQA</sequence>
<feature type="domain" description="RNA polymerase sigma factor 70 region 4 type 2" evidence="7">
    <location>
        <begin position="140"/>
        <end position="190"/>
    </location>
</feature>
<name>S0DER0_9ZZZZ</name>
<dbReference type="SUPFAM" id="SSF88659">
    <property type="entry name" value="Sigma3 and sigma4 domains of RNA polymerase sigma factors"/>
    <property type="match status" value="1"/>
</dbReference>
<proteinExistence type="inferred from homology"/>
<evidence type="ECO:0000256" key="3">
    <source>
        <dbReference type="ARBA" id="ARBA00023082"/>
    </source>
</evidence>
<keyword evidence="2" id="KW-0805">Transcription regulation</keyword>